<evidence type="ECO:0000313" key="3">
    <source>
        <dbReference type="Proteomes" id="UP001234178"/>
    </source>
</evidence>
<proteinExistence type="predicted"/>
<protein>
    <submittedName>
        <fullName evidence="2">Uncharacterized protein</fullName>
    </submittedName>
</protein>
<accession>A0ABR0A6K8</accession>
<organism evidence="2 3">
    <name type="scientific">Daphnia magna</name>
    <dbReference type="NCBI Taxonomy" id="35525"/>
    <lineage>
        <taxon>Eukaryota</taxon>
        <taxon>Metazoa</taxon>
        <taxon>Ecdysozoa</taxon>
        <taxon>Arthropoda</taxon>
        <taxon>Crustacea</taxon>
        <taxon>Branchiopoda</taxon>
        <taxon>Diplostraca</taxon>
        <taxon>Cladocera</taxon>
        <taxon>Anomopoda</taxon>
        <taxon>Daphniidae</taxon>
        <taxon>Daphnia</taxon>
    </lineage>
</organism>
<evidence type="ECO:0000313" key="2">
    <source>
        <dbReference type="EMBL" id="KAK4020780.1"/>
    </source>
</evidence>
<dbReference type="Proteomes" id="UP001234178">
    <property type="component" value="Unassembled WGS sequence"/>
</dbReference>
<reference evidence="2 3" key="1">
    <citation type="journal article" date="2023" name="Nucleic Acids Res.">
        <title>The hologenome of Daphnia magna reveals possible DNA methylation and microbiome-mediated evolution of the host genome.</title>
        <authorList>
            <person name="Chaturvedi A."/>
            <person name="Li X."/>
            <person name="Dhandapani V."/>
            <person name="Marshall H."/>
            <person name="Kissane S."/>
            <person name="Cuenca-Cambronero M."/>
            <person name="Asole G."/>
            <person name="Calvet F."/>
            <person name="Ruiz-Romero M."/>
            <person name="Marangio P."/>
            <person name="Guigo R."/>
            <person name="Rago D."/>
            <person name="Mirbahai L."/>
            <person name="Eastwood N."/>
            <person name="Colbourne J.K."/>
            <person name="Zhou J."/>
            <person name="Mallon E."/>
            <person name="Orsini L."/>
        </authorList>
    </citation>
    <scope>NUCLEOTIDE SEQUENCE [LARGE SCALE GENOMIC DNA]</scope>
    <source>
        <strain evidence="2">LRV0_1</strain>
    </source>
</reference>
<feature type="region of interest" description="Disordered" evidence="1">
    <location>
        <begin position="1"/>
        <end position="22"/>
    </location>
</feature>
<gene>
    <name evidence="2" type="ORF">OUZ56_002729</name>
</gene>
<keyword evidence="3" id="KW-1185">Reference proteome</keyword>
<sequence length="106" mass="11970">MTDRDRIISRLPPPPIPSISSSGGVQVYRIINGLLVFGFEIRRKQQKMRHLKGFAHSIRIPGATSSPKSLTWKLTRPVRASYKPQIWVAGQELVTPILIRVRADVD</sequence>
<name>A0ABR0A6K8_9CRUS</name>
<evidence type="ECO:0000256" key="1">
    <source>
        <dbReference type="SAM" id="MobiDB-lite"/>
    </source>
</evidence>
<comment type="caution">
    <text evidence="2">The sequence shown here is derived from an EMBL/GenBank/DDBJ whole genome shotgun (WGS) entry which is preliminary data.</text>
</comment>
<dbReference type="EMBL" id="JAOYFB010000036">
    <property type="protein sequence ID" value="KAK4020780.1"/>
    <property type="molecule type" value="Genomic_DNA"/>
</dbReference>